<dbReference type="RefSeq" id="WP_269908916.1">
    <property type="nucleotide sequence ID" value="NZ_JAPFQA010000035.1"/>
</dbReference>
<sequence length="83" mass="9191">MQEVGSVADAFRFLRRWPTGRRGPVFGCAFNSCNAAFSGQLSAEQAQQAFASFARISGILVRTGETAVPIEWHQAGNRMWKWA</sequence>
<keyword evidence="2" id="KW-1185">Reference proteome</keyword>
<gene>
    <name evidence="1" type="ORF">OOJ09_31340</name>
</gene>
<dbReference type="Proteomes" id="UP001152178">
    <property type="component" value="Unassembled WGS sequence"/>
</dbReference>
<dbReference type="EMBL" id="JAPFQA010000035">
    <property type="protein sequence ID" value="MCZ8548671.1"/>
    <property type="molecule type" value="Genomic_DNA"/>
</dbReference>
<dbReference type="Gene3D" id="6.10.250.730">
    <property type="match status" value="1"/>
</dbReference>
<evidence type="ECO:0000313" key="2">
    <source>
        <dbReference type="Proteomes" id="UP001152178"/>
    </source>
</evidence>
<reference evidence="1" key="1">
    <citation type="submission" date="2022-11" db="EMBL/GenBank/DDBJ databases">
        <authorList>
            <person name="Coimbra C."/>
        </authorList>
    </citation>
    <scope>NUCLEOTIDE SEQUENCE</scope>
    <source>
        <strain evidence="1">Jales19</strain>
    </source>
</reference>
<dbReference type="InterPro" id="IPR010385">
    <property type="entry name" value="DUF982"/>
</dbReference>
<evidence type="ECO:0000313" key="1">
    <source>
        <dbReference type="EMBL" id="MCZ8548671.1"/>
    </source>
</evidence>
<accession>A0ABT4R4I3</accession>
<dbReference type="Pfam" id="PF06169">
    <property type="entry name" value="DUF982"/>
    <property type="match status" value="1"/>
</dbReference>
<organism evidence="1 2">
    <name type="scientific">Mesorhizobium qingshengii</name>
    <dbReference type="NCBI Taxonomy" id="1165689"/>
    <lineage>
        <taxon>Bacteria</taxon>
        <taxon>Pseudomonadati</taxon>
        <taxon>Pseudomonadota</taxon>
        <taxon>Alphaproteobacteria</taxon>
        <taxon>Hyphomicrobiales</taxon>
        <taxon>Phyllobacteriaceae</taxon>
        <taxon>Mesorhizobium</taxon>
    </lineage>
</organism>
<protein>
    <submittedName>
        <fullName evidence="1">DUF982 domain-containing protein</fullName>
    </submittedName>
</protein>
<name>A0ABT4R4I3_9HYPH</name>
<comment type="caution">
    <text evidence="1">The sequence shown here is derived from an EMBL/GenBank/DDBJ whole genome shotgun (WGS) entry which is preliminary data.</text>
</comment>
<proteinExistence type="predicted"/>